<keyword evidence="2" id="KW-0489">Methyltransferase</keyword>
<dbReference type="GO" id="GO:0008757">
    <property type="term" value="F:S-adenosylmethionine-dependent methyltransferase activity"/>
    <property type="evidence" value="ECO:0007669"/>
    <property type="project" value="InterPro"/>
</dbReference>
<protein>
    <submittedName>
        <fullName evidence="2">Methyltransferase family protein</fullName>
    </submittedName>
</protein>
<reference evidence="2 3" key="1">
    <citation type="submission" date="2018-04" db="EMBL/GenBank/DDBJ databases">
        <title>Genomic Encyclopedia of Archaeal and Bacterial Type Strains, Phase II (KMG-II): from individual species to whole genera.</title>
        <authorList>
            <person name="Goeker M."/>
        </authorList>
    </citation>
    <scope>NUCLEOTIDE SEQUENCE [LARGE SCALE GENOMIC DNA]</scope>
    <source>
        <strain evidence="2 3">DSM 5822</strain>
    </source>
</reference>
<dbReference type="Pfam" id="PF08241">
    <property type="entry name" value="Methyltransf_11"/>
    <property type="match status" value="1"/>
</dbReference>
<evidence type="ECO:0000313" key="3">
    <source>
        <dbReference type="Proteomes" id="UP000244223"/>
    </source>
</evidence>
<sequence>MTKKFIHIGCGKKNKYGTASGFANEAWHEVRVDISAACKPDIQADMLDMHMIQSGAVDALFSSHNLEHVFPHQVPTALAEFKRVLNHEGFMVVGCPDLEAICQHILDGKLMEPMFETSSGRIAPIDIIYGWREALAKGEHYMAHKCGFTMDSLIAQVRAVGFNSIIGKRRGGKYDVWILASNKKCTSDELKQLAEQYIP</sequence>
<dbReference type="AlphaFoldDB" id="A0A2T5IVP5"/>
<dbReference type="GO" id="GO:0032259">
    <property type="term" value="P:methylation"/>
    <property type="evidence" value="ECO:0007669"/>
    <property type="project" value="UniProtKB-KW"/>
</dbReference>
<feature type="domain" description="Methyltransferase type 11" evidence="1">
    <location>
        <begin position="27"/>
        <end position="93"/>
    </location>
</feature>
<dbReference type="RefSeq" id="WP_107866656.1">
    <property type="nucleotide sequence ID" value="NZ_QAON01000016.1"/>
</dbReference>
<dbReference type="SUPFAM" id="SSF53335">
    <property type="entry name" value="S-adenosyl-L-methionine-dependent methyltransferases"/>
    <property type="match status" value="1"/>
</dbReference>
<dbReference type="Gene3D" id="3.40.50.150">
    <property type="entry name" value="Vaccinia Virus protein VP39"/>
    <property type="match status" value="1"/>
</dbReference>
<dbReference type="InterPro" id="IPR029063">
    <property type="entry name" value="SAM-dependent_MTases_sf"/>
</dbReference>
<dbReference type="InterPro" id="IPR013216">
    <property type="entry name" value="Methyltransf_11"/>
</dbReference>
<dbReference type="OrthoDB" id="4697647at2"/>
<dbReference type="Proteomes" id="UP000244223">
    <property type="component" value="Unassembled WGS sequence"/>
</dbReference>
<evidence type="ECO:0000259" key="1">
    <source>
        <dbReference type="Pfam" id="PF08241"/>
    </source>
</evidence>
<proteinExistence type="predicted"/>
<gene>
    <name evidence="2" type="ORF">C8N29_11657</name>
</gene>
<name>A0A2T5IVP5_9GAMM</name>
<comment type="caution">
    <text evidence="2">The sequence shown here is derived from an EMBL/GenBank/DDBJ whole genome shotgun (WGS) entry which is preliminary data.</text>
</comment>
<evidence type="ECO:0000313" key="2">
    <source>
        <dbReference type="EMBL" id="PTQ87891.1"/>
    </source>
</evidence>
<organism evidence="2 3">
    <name type="scientific">Agitococcus lubricus</name>
    <dbReference type="NCBI Taxonomy" id="1077255"/>
    <lineage>
        <taxon>Bacteria</taxon>
        <taxon>Pseudomonadati</taxon>
        <taxon>Pseudomonadota</taxon>
        <taxon>Gammaproteobacteria</taxon>
        <taxon>Moraxellales</taxon>
        <taxon>Moraxellaceae</taxon>
        <taxon>Agitococcus</taxon>
    </lineage>
</organism>
<keyword evidence="2" id="KW-0808">Transferase</keyword>
<keyword evidence="3" id="KW-1185">Reference proteome</keyword>
<dbReference type="EMBL" id="QAON01000016">
    <property type="protein sequence ID" value="PTQ87891.1"/>
    <property type="molecule type" value="Genomic_DNA"/>
</dbReference>
<accession>A0A2T5IVP5</accession>